<feature type="region of interest" description="Disordered" evidence="1">
    <location>
        <begin position="1"/>
        <end position="77"/>
    </location>
</feature>
<protein>
    <submittedName>
        <fullName evidence="2">Uncharacterized protein</fullName>
    </submittedName>
</protein>
<feature type="compositionally biased region" description="Basic and acidic residues" evidence="1">
    <location>
        <begin position="32"/>
        <end position="42"/>
    </location>
</feature>
<keyword evidence="3" id="KW-1185">Reference proteome</keyword>
<evidence type="ECO:0000313" key="3">
    <source>
        <dbReference type="Proteomes" id="UP000314294"/>
    </source>
</evidence>
<comment type="caution">
    <text evidence="2">The sequence shown here is derived from an EMBL/GenBank/DDBJ whole genome shotgun (WGS) entry which is preliminary data.</text>
</comment>
<evidence type="ECO:0000256" key="1">
    <source>
        <dbReference type="SAM" id="MobiDB-lite"/>
    </source>
</evidence>
<gene>
    <name evidence="2" type="ORF">EYF80_044374</name>
</gene>
<sequence>MLQEGPAPGPGSSFTRAPRLQKQRKHSFIAVVERKETMHQTEPDMEPASGSGAVKAAGQPANDEGAEADRPVSRSDR</sequence>
<reference evidence="2 3" key="1">
    <citation type="submission" date="2019-03" db="EMBL/GenBank/DDBJ databases">
        <title>First draft genome of Liparis tanakae, snailfish: a comprehensive survey of snailfish specific genes.</title>
        <authorList>
            <person name="Kim W."/>
            <person name="Song I."/>
            <person name="Jeong J.-H."/>
            <person name="Kim D."/>
            <person name="Kim S."/>
            <person name="Ryu S."/>
            <person name="Song J.Y."/>
            <person name="Lee S.K."/>
        </authorList>
    </citation>
    <scope>NUCLEOTIDE SEQUENCE [LARGE SCALE GENOMIC DNA]</scope>
    <source>
        <tissue evidence="2">Muscle</tissue>
    </source>
</reference>
<dbReference type="EMBL" id="SRLO01000847">
    <property type="protein sequence ID" value="TNN45428.1"/>
    <property type="molecule type" value="Genomic_DNA"/>
</dbReference>
<proteinExistence type="predicted"/>
<dbReference type="Proteomes" id="UP000314294">
    <property type="component" value="Unassembled WGS sequence"/>
</dbReference>
<dbReference type="AlphaFoldDB" id="A0A4Z2FVZ0"/>
<feature type="compositionally biased region" description="Basic and acidic residues" evidence="1">
    <location>
        <begin position="67"/>
        <end position="77"/>
    </location>
</feature>
<organism evidence="2 3">
    <name type="scientific">Liparis tanakae</name>
    <name type="common">Tanaka's snailfish</name>
    <dbReference type="NCBI Taxonomy" id="230148"/>
    <lineage>
        <taxon>Eukaryota</taxon>
        <taxon>Metazoa</taxon>
        <taxon>Chordata</taxon>
        <taxon>Craniata</taxon>
        <taxon>Vertebrata</taxon>
        <taxon>Euteleostomi</taxon>
        <taxon>Actinopterygii</taxon>
        <taxon>Neopterygii</taxon>
        <taxon>Teleostei</taxon>
        <taxon>Neoteleostei</taxon>
        <taxon>Acanthomorphata</taxon>
        <taxon>Eupercaria</taxon>
        <taxon>Perciformes</taxon>
        <taxon>Cottioidei</taxon>
        <taxon>Cottales</taxon>
        <taxon>Liparidae</taxon>
        <taxon>Liparis</taxon>
    </lineage>
</organism>
<name>A0A4Z2FVZ0_9TELE</name>
<evidence type="ECO:0000313" key="2">
    <source>
        <dbReference type="EMBL" id="TNN45428.1"/>
    </source>
</evidence>
<accession>A0A4Z2FVZ0</accession>